<comment type="caution">
    <text evidence="1">The sequence shown here is derived from an EMBL/GenBank/DDBJ whole genome shotgun (WGS) entry which is preliminary data.</text>
</comment>
<accession>A0A933IBH8</accession>
<dbReference type="InterPro" id="IPR021580">
    <property type="entry name" value="Restrct_endonuc_II_SfiI"/>
</dbReference>
<evidence type="ECO:0000313" key="2">
    <source>
        <dbReference type="Proteomes" id="UP000736328"/>
    </source>
</evidence>
<dbReference type="InterPro" id="IPR043117">
    <property type="entry name" value="Restrct_endonuc_II_SfiI_dom2"/>
</dbReference>
<reference evidence="1" key="1">
    <citation type="submission" date="2020-07" db="EMBL/GenBank/DDBJ databases">
        <title>Huge and variable diversity of episymbiotic CPR bacteria and DPANN archaea in groundwater ecosystems.</title>
        <authorList>
            <person name="He C.Y."/>
            <person name="Keren R."/>
            <person name="Whittaker M."/>
            <person name="Farag I.F."/>
            <person name="Doudna J."/>
            <person name="Cate J.H.D."/>
            <person name="Banfield J.F."/>
        </authorList>
    </citation>
    <scope>NUCLEOTIDE SEQUENCE</scope>
    <source>
        <strain evidence="1">NC_groundwater_1520_Pr4_B-0.1um_53_5</strain>
    </source>
</reference>
<organism evidence="1 2">
    <name type="scientific">candidate division TA06 bacterium</name>
    <dbReference type="NCBI Taxonomy" id="2250710"/>
    <lineage>
        <taxon>Bacteria</taxon>
        <taxon>Bacteria division TA06</taxon>
    </lineage>
</organism>
<proteinExistence type="predicted"/>
<dbReference type="EMBL" id="JACQXR010000154">
    <property type="protein sequence ID" value="MBI4727741.1"/>
    <property type="molecule type" value="Genomic_DNA"/>
</dbReference>
<dbReference type="Gene3D" id="2.40.50.610">
    <property type="entry name" value="Type II restriction enzyme SfiI, DNA-recognition domain"/>
    <property type="match status" value="1"/>
</dbReference>
<keyword evidence="1" id="KW-0540">Nuclease</keyword>
<name>A0A933IBH8_UNCT6</name>
<dbReference type="GO" id="GO:0004519">
    <property type="term" value="F:endonuclease activity"/>
    <property type="evidence" value="ECO:0007669"/>
    <property type="project" value="UniProtKB-KW"/>
</dbReference>
<evidence type="ECO:0000313" key="1">
    <source>
        <dbReference type="EMBL" id="MBI4727741.1"/>
    </source>
</evidence>
<keyword evidence="1" id="KW-0255">Endonuclease</keyword>
<gene>
    <name evidence="1" type="ORF">HY768_11080</name>
</gene>
<keyword evidence="1" id="KW-0378">Hydrolase</keyword>
<sequence length="237" mass="27342">MVIDPRSLIDNLDRLEEIEKATLRLVAQAVFDFRSTAAEIFSNESDLAQDIGEDITREALDVMGVSRVNQRLFGKIDYKRACYVFLPQYAIKQALFVDSKAEKNGVGVARIQTSQISMRIRQKRAGQNVDEQGKLPKIISINEDHFLTTTAFVKYKYKYNANGHNQLVHTTVALIPNGMLQERYNPTYQDTIWNAGPNSPQRGEDFRTRLSFEKLMRKARWRVQQIPPAPEEYVWQE</sequence>
<protein>
    <submittedName>
        <fullName evidence="1">SfiI family type II restriction endonuclease</fullName>
    </submittedName>
</protein>
<dbReference type="Proteomes" id="UP000736328">
    <property type="component" value="Unassembled WGS sequence"/>
</dbReference>
<dbReference type="AlphaFoldDB" id="A0A933IBH8"/>
<dbReference type="Pfam" id="PF11487">
    <property type="entry name" value="RestrictionSfiI"/>
    <property type="match status" value="1"/>
</dbReference>
<dbReference type="InterPro" id="IPR043118">
    <property type="entry name" value="Restrct_endonuc_II_SfiI_dom1"/>
</dbReference>
<dbReference type="Gene3D" id="3.40.600.40">
    <property type="match status" value="1"/>
</dbReference>